<dbReference type="InterPro" id="IPR003044">
    <property type="entry name" value="P2X1_purnocptor"/>
</dbReference>
<keyword evidence="8 14" id="KW-0472">Membrane</keyword>
<keyword evidence="12 14" id="KW-0407">Ion channel</keyword>
<sequence>MGLKLREKAASFLFEYDTPRMVLVKNKKVGLIFRLIQLVVLGYIIGWVFLYEKGYQSQDGIISSVSVKLKGLTVTNISGIGPHVWDVADYVFPPQGDSSFVVMTNVIITHGQKQDICPEVNRIVLYLQRFSFLKNLGIMTGKCVDFNNNVTTCEIFGWCPVEEDDQIPEGIASIACKVRTALEQDHCLTTAAHDYLKKCTYHKHTDPFCPVFELGYIVKESGQNFRALALKGGVVGITIDWDCDLDWPVTFCKPVYRFHGLYNDDNNVSPGFNFRFLSRVIPSPTSSFPLQDSSALLGDPAYFLYFIQAGKFDIIPTMTTIGSGIGIFGVASIVCDLLLLHFLPRRDYYKQRKFKYAEMKTPSMAKLPLASVGAELGQH</sequence>
<reference evidence="15" key="2">
    <citation type="submission" date="2025-09" db="UniProtKB">
        <authorList>
            <consortium name="Ensembl"/>
        </authorList>
    </citation>
    <scope>IDENTIFICATION</scope>
</reference>
<dbReference type="GO" id="GO:0005886">
    <property type="term" value="C:plasma membrane"/>
    <property type="evidence" value="ECO:0007669"/>
    <property type="project" value="UniProtKB-SubCell"/>
</dbReference>
<dbReference type="GO" id="GO:0005524">
    <property type="term" value="F:ATP binding"/>
    <property type="evidence" value="ECO:0007669"/>
    <property type="project" value="InterPro"/>
</dbReference>
<dbReference type="PROSITE" id="PS01212">
    <property type="entry name" value="P2X_RECEPTOR"/>
    <property type="match status" value="1"/>
</dbReference>
<dbReference type="FunFam" id="1.10.287.940:FF:000005">
    <property type="entry name" value="P2X purinoceptor"/>
    <property type="match status" value="1"/>
</dbReference>
<keyword evidence="3 14" id="KW-0813">Transport</keyword>
<evidence type="ECO:0000313" key="15">
    <source>
        <dbReference type="Ensembl" id="ENSCSRP00000006812.1"/>
    </source>
</evidence>
<evidence type="ECO:0000256" key="12">
    <source>
        <dbReference type="ARBA" id="ARBA00023303"/>
    </source>
</evidence>
<keyword evidence="16" id="KW-1185">Reference proteome</keyword>
<dbReference type="GO" id="GO:0004931">
    <property type="term" value="F:extracellularly ATP-gated monoatomic cation channel activity"/>
    <property type="evidence" value="ECO:0007669"/>
    <property type="project" value="InterPro"/>
</dbReference>
<name>A0A8C3S073_CHESE</name>
<evidence type="ECO:0000313" key="16">
    <source>
        <dbReference type="Proteomes" id="UP000694403"/>
    </source>
</evidence>
<dbReference type="Ensembl" id="ENSCSRT00000007026.1">
    <property type="protein sequence ID" value="ENSCSRP00000006812.1"/>
    <property type="gene ID" value="ENSCSRG00000004917.1"/>
</dbReference>
<evidence type="ECO:0000256" key="11">
    <source>
        <dbReference type="ARBA" id="ARBA00023286"/>
    </source>
</evidence>
<dbReference type="PANTHER" id="PTHR10125:SF9">
    <property type="entry name" value="P2X PURINOCEPTOR 1"/>
    <property type="match status" value="1"/>
</dbReference>
<keyword evidence="10" id="KW-0325">Glycoprotein</keyword>
<dbReference type="GO" id="GO:0001614">
    <property type="term" value="F:purinergic nucleotide receptor activity"/>
    <property type="evidence" value="ECO:0007669"/>
    <property type="project" value="InterPro"/>
</dbReference>
<dbReference type="GO" id="GO:0033198">
    <property type="term" value="P:response to ATP"/>
    <property type="evidence" value="ECO:0007669"/>
    <property type="project" value="InterPro"/>
</dbReference>
<evidence type="ECO:0000256" key="10">
    <source>
        <dbReference type="ARBA" id="ARBA00023180"/>
    </source>
</evidence>
<dbReference type="NCBIfam" id="TIGR00863">
    <property type="entry name" value="P2X"/>
    <property type="match status" value="1"/>
</dbReference>
<dbReference type="Gene3D" id="1.10.287.940">
    <property type="entry name" value="atp-gated p2x4 ion channel"/>
    <property type="match status" value="1"/>
</dbReference>
<accession>A0A8C3S073</accession>
<keyword evidence="7 14" id="KW-0406">Ion transport</keyword>
<evidence type="ECO:0000256" key="2">
    <source>
        <dbReference type="ARBA" id="ARBA00009848"/>
    </source>
</evidence>
<dbReference type="GO" id="GO:0070588">
    <property type="term" value="P:calcium ion transmembrane transport"/>
    <property type="evidence" value="ECO:0007669"/>
    <property type="project" value="TreeGrafter"/>
</dbReference>
<comment type="similarity">
    <text evidence="2 14">Belongs to the P2X receptor family.</text>
</comment>
<feature type="transmembrane region" description="Helical" evidence="14">
    <location>
        <begin position="321"/>
        <end position="343"/>
    </location>
</feature>
<keyword evidence="6 14" id="KW-1133">Transmembrane helix</keyword>
<dbReference type="PRINTS" id="PR01307">
    <property type="entry name" value="P2XRECEPTOR"/>
</dbReference>
<dbReference type="InterPro" id="IPR027309">
    <property type="entry name" value="P2X_extracellular_dom_sf"/>
</dbReference>
<dbReference type="Gene3D" id="2.60.490.10">
    <property type="entry name" value="atp-gated p2x4 ion channel domain"/>
    <property type="match status" value="1"/>
</dbReference>
<keyword evidence="4" id="KW-1003">Cell membrane</keyword>
<dbReference type="Pfam" id="PF00864">
    <property type="entry name" value="P2X_receptor"/>
    <property type="match status" value="1"/>
</dbReference>
<evidence type="ECO:0000256" key="8">
    <source>
        <dbReference type="ARBA" id="ARBA00023136"/>
    </source>
</evidence>
<protein>
    <recommendedName>
        <fullName evidence="14">P2X purinoceptor</fullName>
    </recommendedName>
</protein>
<keyword evidence="9" id="KW-1015">Disulfide bond</keyword>
<evidence type="ECO:0000256" key="5">
    <source>
        <dbReference type="ARBA" id="ARBA00022692"/>
    </source>
</evidence>
<dbReference type="InterPro" id="IPR053792">
    <property type="entry name" value="P2X_RECEPTOR_CS"/>
</dbReference>
<dbReference type="AlphaFoldDB" id="A0A8C3S073"/>
<comment type="function">
    <text evidence="14">Receptor for ATP that acts as a ligand-gated ion channel.</text>
</comment>
<evidence type="ECO:0000256" key="13">
    <source>
        <dbReference type="ARBA" id="ARBA00036634"/>
    </source>
</evidence>
<dbReference type="GO" id="GO:0098794">
    <property type="term" value="C:postsynapse"/>
    <property type="evidence" value="ECO:0007669"/>
    <property type="project" value="GOC"/>
</dbReference>
<keyword evidence="5 14" id="KW-0812">Transmembrane</keyword>
<dbReference type="InterPro" id="IPR001429">
    <property type="entry name" value="P2X_purnocptor"/>
</dbReference>
<evidence type="ECO:0000256" key="4">
    <source>
        <dbReference type="ARBA" id="ARBA00022475"/>
    </source>
</evidence>
<organism evidence="15 16">
    <name type="scientific">Chelydra serpentina</name>
    <name type="common">Snapping turtle</name>
    <name type="synonym">Testudo serpentina</name>
    <dbReference type="NCBI Taxonomy" id="8475"/>
    <lineage>
        <taxon>Eukaryota</taxon>
        <taxon>Metazoa</taxon>
        <taxon>Chordata</taxon>
        <taxon>Craniata</taxon>
        <taxon>Vertebrata</taxon>
        <taxon>Euteleostomi</taxon>
        <taxon>Archelosauria</taxon>
        <taxon>Testudinata</taxon>
        <taxon>Testudines</taxon>
        <taxon>Cryptodira</taxon>
        <taxon>Durocryptodira</taxon>
        <taxon>Americhelydia</taxon>
        <taxon>Chelydroidea</taxon>
        <taxon>Chelydridae</taxon>
        <taxon>Chelydra</taxon>
    </lineage>
</organism>
<dbReference type="InterPro" id="IPR059116">
    <property type="entry name" value="P2X_receptor"/>
</dbReference>
<dbReference type="PRINTS" id="PR01308">
    <property type="entry name" value="P2X1RECEPTOR"/>
</dbReference>
<dbReference type="Proteomes" id="UP000694403">
    <property type="component" value="Unplaced"/>
</dbReference>
<evidence type="ECO:0000256" key="3">
    <source>
        <dbReference type="ARBA" id="ARBA00022448"/>
    </source>
</evidence>
<comment type="subcellular location">
    <subcellularLocation>
        <location evidence="1">Cell membrane</location>
        <topology evidence="1">Multi-pass membrane protein</topology>
    </subcellularLocation>
    <subcellularLocation>
        <location evidence="14">Membrane</location>
        <topology evidence="14">Multi-pass membrane protein</topology>
    </subcellularLocation>
</comment>
<proteinExistence type="inferred from homology"/>
<evidence type="ECO:0000256" key="14">
    <source>
        <dbReference type="RuleBase" id="RU000681"/>
    </source>
</evidence>
<dbReference type="PANTHER" id="PTHR10125">
    <property type="entry name" value="P2X PURINOCEPTOR"/>
    <property type="match status" value="1"/>
</dbReference>
<evidence type="ECO:0000256" key="1">
    <source>
        <dbReference type="ARBA" id="ARBA00004651"/>
    </source>
</evidence>
<feature type="transmembrane region" description="Helical" evidence="14">
    <location>
        <begin position="31"/>
        <end position="50"/>
    </location>
</feature>
<reference evidence="15" key="1">
    <citation type="submission" date="2025-08" db="UniProtKB">
        <authorList>
            <consortium name="Ensembl"/>
        </authorList>
    </citation>
    <scope>IDENTIFICATION</scope>
</reference>
<keyword evidence="14" id="KW-0675">Receptor</keyword>
<evidence type="ECO:0000256" key="9">
    <source>
        <dbReference type="ARBA" id="ARBA00023157"/>
    </source>
</evidence>
<evidence type="ECO:0000256" key="6">
    <source>
        <dbReference type="ARBA" id="ARBA00022989"/>
    </source>
</evidence>
<keyword evidence="11" id="KW-1071">Ligand-gated ion channel</keyword>
<evidence type="ECO:0000256" key="7">
    <source>
        <dbReference type="ARBA" id="ARBA00023065"/>
    </source>
</evidence>
<comment type="catalytic activity">
    <reaction evidence="13">
        <text>Ca(2+)(in) = Ca(2+)(out)</text>
        <dbReference type="Rhea" id="RHEA:29671"/>
        <dbReference type="ChEBI" id="CHEBI:29108"/>
    </reaction>
</comment>